<keyword evidence="3" id="KW-1185">Reference proteome</keyword>
<evidence type="ECO:0000313" key="2">
    <source>
        <dbReference type="EMBL" id="SES01078.1"/>
    </source>
</evidence>
<dbReference type="AlphaFoldDB" id="A0A1H9TVP6"/>
<dbReference type="Proteomes" id="UP000198815">
    <property type="component" value="Unassembled WGS sequence"/>
</dbReference>
<organism evidence="2 3">
    <name type="scientific">Propionibacterium cyclohexanicum</name>
    <dbReference type="NCBI Taxonomy" id="64702"/>
    <lineage>
        <taxon>Bacteria</taxon>
        <taxon>Bacillati</taxon>
        <taxon>Actinomycetota</taxon>
        <taxon>Actinomycetes</taxon>
        <taxon>Propionibacteriales</taxon>
        <taxon>Propionibacteriaceae</taxon>
        <taxon>Propionibacterium</taxon>
    </lineage>
</organism>
<name>A0A1H9TVP6_9ACTN</name>
<dbReference type="EMBL" id="FOGZ01000029">
    <property type="protein sequence ID" value="SES01078.1"/>
    <property type="molecule type" value="Genomic_DNA"/>
</dbReference>
<reference evidence="2 3" key="1">
    <citation type="submission" date="2016-10" db="EMBL/GenBank/DDBJ databases">
        <authorList>
            <person name="de Groot N.N."/>
        </authorList>
    </citation>
    <scope>NUCLEOTIDE SEQUENCE [LARGE SCALE GENOMIC DNA]</scope>
    <source>
        <strain evidence="2 3">DSM 16859</strain>
    </source>
</reference>
<keyword evidence="1" id="KW-0472">Membrane</keyword>
<keyword evidence="1" id="KW-0812">Transmembrane</keyword>
<keyword evidence="1" id="KW-1133">Transmembrane helix</keyword>
<protein>
    <submittedName>
        <fullName evidence="2">Uncharacterized protein</fullName>
    </submittedName>
</protein>
<evidence type="ECO:0000313" key="3">
    <source>
        <dbReference type="Proteomes" id="UP000198815"/>
    </source>
</evidence>
<gene>
    <name evidence="2" type="ORF">SAMN05443377_12919</name>
</gene>
<accession>A0A1H9TVP6</accession>
<proteinExistence type="predicted"/>
<sequence length="144" mass="15797">MQNDDNSPGATRNVLAATKDFLNPQQDKPEGYVHGSAKIVTGLLVVACVLYPLTGGWGSLVALVLAIVVLLGRRLLENQAAGDFSDLAEARRQYRRTGNKEYLAFMKARCTQMLNDNKVLTAESKATLNEYLVFVDKPRGRAGR</sequence>
<evidence type="ECO:0000256" key="1">
    <source>
        <dbReference type="SAM" id="Phobius"/>
    </source>
</evidence>
<feature type="transmembrane region" description="Helical" evidence="1">
    <location>
        <begin position="39"/>
        <end position="71"/>
    </location>
</feature>
<dbReference type="STRING" id="64702.SAMN05443377_12919"/>